<dbReference type="Gene3D" id="3.30.420.10">
    <property type="entry name" value="Ribonuclease H-like superfamily/Ribonuclease H"/>
    <property type="match status" value="1"/>
</dbReference>
<evidence type="ECO:0000256" key="1">
    <source>
        <dbReference type="ARBA" id="ARBA00000077"/>
    </source>
</evidence>
<dbReference type="GO" id="GO:0046872">
    <property type="term" value="F:metal ion binding"/>
    <property type="evidence" value="ECO:0007669"/>
    <property type="project" value="UniProtKB-KW"/>
</dbReference>
<dbReference type="CDD" id="cd09280">
    <property type="entry name" value="RNase_HI_eukaryote_like"/>
    <property type="match status" value="1"/>
</dbReference>
<evidence type="ECO:0000256" key="6">
    <source>
        <dbReference type="ARBA" id="ARBA00022759"/>
    </source>
</evidence>
<evidence type="ECO:0000256" key="3">
    <source>
        <dbReference type="ARBA" id="ARBA00012180"/>
    </source>
</evidence>
<dbReference type="InterPro" id="IPR050092">
    <property type="entry name" value="RNase_H"/>
</dbReference>
<evidence type="ECO:0000256" key="8">
    <source>
        <dbReference type="SAM" id="MobiDB-lite"/>
    </source>
</evidence>
<dbReference type="EMBL" id="KZ858965">
    <property type="protein sequence ID" value="RDW27250.1"/>
    <property type="molecule type" value="Genomic_DNA"/>
</dbReference>
<keyword evidence="6" id="KW-0255">Endonuclease</keyword>
<dbReference type="OrthoDB" id="407198at2759"/>
<dbReference type="KEGG" id="yli:2909789"/>
<protein>
    <recommendedName>
        <fullName evidence="3">ribonuclease H</fullName>
        <ecNumber evidence="3">3.1.26.4</ecNumber>
    </recommendedName>
</protein>
<dbReference type="GO" id="GO:0003676">
    <property type="term" value="F:nucleic acid binding"/>
    <property type="evidence" value="ECO:0007669"/>
    <property type="project" value="InterPro"/>
</dbReference>
<reference evidence="11 13" key="2">
    <citation type="submission" date="2018-07" db="EMBL/GenBank/DDBJ databases">
        <title>Draft Genome Assemblies for Five Robust Yarrowia lipolytica Strains Exhibiting High Lipid Production and Pentose Sugar Utilization and Sugar Alcohol Secretion from Undetoxified Lignocellulosic Biomass Hydrolysates.</title>
        <authorList>
            <consortium name="DOE Joint Genome Institute"/>
            <person name="Walker C."/>
            <person name="Ryu S."/>
            <person name="Na H."/>
            <person name="Zane M."/>
            <person name="LaButti K."/>
            <person name="Lipzen A."/>
            <person name="Haridas S."/>
            <person name="Barry K."/>
            <person name="Grigoriev I.V."/>
            <person name="Quarterman J."/>
            <person name="Slininger P."/>
            <person name="Dien B."/>
            <person name="Trinh C.T."/>
        </authorList>
    </citation>
    <scope>NUCLEOTIDE SEQUENCE [LARGE SCALE GENOMIC DNA]</scope>
    <source>
        <strain evidence="11 13">YB392</strain>
    </source>
</reference>
<evidence type="ECO:0000256" key="2">
    <source>
        <dbReference type="ARBA" id="ARBA00005300"/>
    </source>
</evidence>
<dbReference type="InterPro" id="IPR036397">
    <property type="entry name" value="RNaseH_sf"/>
</dbReference>
<dbReference type="Proteomes" id="UP000182444">
    <property type="component" value="Chromosome 1C"/>
</dbReference>
<evidence type="ECO:0000256" key="7">
    <source>
        <dbReference type="ARBA" id="ARBA00022801"/>
    </source>
</evidence>
<dbReference type="PANTHER" id="PTHR10642:SF26">
    <property type="entry name" value="RIBONUCLEASE H1"/>
    <property type="match status" value="1"/>
</dbReference>
<feature type="domain" description="RNase H type-1" evidence="9">
    <location>
        <begin position="1"/>
        <end position="150"/>
    </location>
</feature>
<evidence type="ECO:0000256" key="4">
    <source>
        <dbReference type="ARBA" id="ARBA00022722"/>
    </source>
</evidence>
<evidence type="ECO:0000313" key="11">
    <source>
        <dbReference type="EMBL" id="RDW27250.1"/>
    </source>
</evidence>
<dbReference type="VEuPathDB" id="FungiDB:YALI0_C09658g"/>
<dbReference type="EMBL" id="CP017555">
    <property type="protein sequence ID" value="AOW02592.1"/>
    <property type="molecule type" value="Genomic_DNA"/>
</dbReference>
<dbReference type="GeneID" id="2909789"/>
<sequence>MSIYCEGLCRNNGTKFAKAGYAIVFGLQDPRNVSMRLDGAQTTQRADLAAISHLVTLLLQDNTPTTTYSVSTHSKWLVSTVNENLDNWKRAGWTNQAREKVENLDLLQQLDKLLTQLGQQGKSVHMEFVRMQEASPAHVLADKLANAGCDLQQGPVIASQLSPPQSPQERRRRSSTGFPPPQQQSPGHQNQYGGYPGPGFYGNVSPQQQQQQYYQQQQHHQQQQYHQQYNSGHYQEGYPSPQWQHQQSQQQHQEWR</sequence>
<keyword evidence="4" id="KW-0540">Nuclease</keyword>
<comment type="similarity">
    <text evidence="2">Belongs to the RNase H family.</text>
</comment>
<dbReference type="InterPro" id="IPR012337">
    <property type="entry name" value="RNaseH-like_sf"/>
</dbReference>
<dbReference type="RefSeq" id="XP_501651.1">
    <property type="nucleotide sequence ID" value="XM_501651.1"/>
</dbReference>
<feature type="compositionally biased region" description="Low complexity" evidence="8">
    <location>
        <begin position="239"/>
        <end position="256"/>
    </location>
</feature>
<evidence type="ECO:0000259" key="9">
    <source>
        <dbReference type="PROSITE" id="PS50879"/>
    </source>
</evidence>
<dbReference type="eggNOG" id="KOG3752">
    <property type="taxonomic scope" value="Eukaryota"/>
</dbReference>
<dbReference type="EC" id="3.1.26.4" evidence="3"/>
<comment type="catalytic activity">
    <reaction evidence="1">
        <text>Endonucleolytic cleavage to 5'-phosphomonoester.</text>
        <dbReference type="EC" id="3.1.26.4"/>
    </reaction>
</comment>
<reference evidence="10 12" key="1">
    <citation type="journal article" date="2016" name="PLoS ONE">
        <title>Sequence Assembly of Yarrowia lipolytica Strain W29/CLIB89 Shows Transposable Element Diversity.</title>
        <authorList>
            <person name="Magnan C."/>
            <person name="Yu J."/>
            <person name="Chang I."/>
            <person name="Jahn E."/>
            <person name="Kanomata Y."/>
            <person name="Wu J."/>
            <person name="Zeller M."/>
            <person name="Oakes M."/>
            <person name="Baldi P."/>
            <person name="Sandmeyer S."/>
        </authorList>
    </citation>
    <scope>NUCLEOTIDE SEQUENCE [LARGE SCALE GENOMIC DNA]</scope>
    <source>
        <strain evidence="10">CLIB89</strain>
        <strain evidence="12">CLIB89(W29)</strain>
    </source>
</reference>
<dbReference type="VEuPathDB" id="FungiDB:YALI1_C13410g"/>
<dbReference type="GO" id="GO:0043137">
    <property type="term" value="P:DNA replication, removal of RNA primer"/>
    <property type="evidence" value="ECO:0007669"/>
    <property type="project" value="TreeGrafter"/>
</dbReference>
<dbReference type="GO" id="GO:0004523">
    <property type="term" value="F:RNA-DNA hybrid ribonuclease activity"/>
    <property type="evidence" value="ECO:0007669"/>
    <property type="project" value="UniProtKB-EC"/>
</dbReference>
<dbReference type="SUPFAM" id="SSF53098">
    <property type="entry name" value="Ribonuclease H-like"/>
    <property type="match status" value="1"/>
</dbReference>
<dbReference type="PANTHER" id="PTHR10642">
    <property type="entry name" value="RIBONUCLEASE H1"/>
    <property type="match status" value="1"/>
</dbReference>
<accession>A0A1D8NAD3</accession>
<name>A0A1D8NAD3_YARLL</name>
<evidence type="ECO:0000313" key="12">
    <source>
        <dbReference type="Proteomes" id="UP000182444"/>
    </source>
</evidence>
<evidence type="ECO:0000313" key="10">
    <source>
        <dbReference type="EMBL" id="AOW02592.1"/>
    </source>
</evidence>
<gene>
    <name evidence="11" type="ORF">B0I71DRAFT_129421</name>
    <name evidence="10" type="ORF">YALI1_C13410g</name>
</gene>
<dbReference type="AlphaFoldDB" id="A0A1D8NAD3"/>
<feature type="region of interest" description="Disordered" evidence="8">
    <location>
        <begin position="157"/>
        <end position="256"/>
    </location>
</feature>
<dbReference type="InterPro" id="IPR002156">
    <property type="entry name" value="RNaseH_domain"/>
</dbReference>
<evidence type="ECO:0000313" key="13">
    <source>
        <dbReference type="Proteomes" id="UP000256601"/>
    </source>
</evidence>
<organism evidence="10 12">
    <name type="scientific">Yarrowia lipolytica</name>
    <name type="common">Candida lipolytica</name>
    <dbReference type="NCBI Taxonomy" id="4952"/>
    <lineage>
        <taxon>Eukaryota</taxon>
        <taxon>Fungi</taxon>
        <taxon>Dikarya</taxon>
        <taxon>Ascomycota</taxon>
        <taxon>Saccharomycotina</taxon>
        <taxon>Dipodascomycetes</taxon>
        <taxon>Dipodascales</taxon>
        <taxon>Dipodascales incertae sedis</taxon>
        <taxon>Yarrowia</taxon>
    </lineage>
</organism>
<evidence type="ECO:0000256" key="5">
    <source>
        <dbReference type="ARBA" id="ARBA00022723"/>
    </source>
</evidence>
<proteinExistence type="inferred from homology"/>
<dbReference type="PROSITE" id="PS50879">
    <property type="entry name" value="RNASE_H_1"/>
    <property type="match status" value="1"/>
</dbReference>
<dbReference type="Proteomes" id="UP000256601">
    <property type="component" value="Unassembled WGS sequence"/>
</dbReference>
<keyword evidence="7" id="KW-0378">Hydrolase</keyword>
<keyword evidence="5" id="KW-0479">Metal-binding</keyword>
<feature type="compositionally biased region" description="Low complexity" evidence="8">
    <location>
        <begin position="201"/>
        <end position="229"/>
    </location>
</feature>
<dbReference type="Pfam" id="PF00075">
    <property type="entry name" value="RNase_H"/>
    <property type="match status" value="1"/>
</dbReference>